<feature type="compositionally biased region" description="Basic and acidic residues" evidence="1">
    <location>
        <begin position="17"/>
        <end position="37"/>
    </location>
</feature>
<name>A0AAV0Z0E7_VICFA</name>
<dbReference type="AlphaFoldDB" id="A0AAV0Z0E7"/>
<keyword evidence="3" id="KW-1185">Reference proteome</keyword>
<gene>
    <name evidence="2" type="ORF">VFH_I481840</name>
</gene>
<evidence type="ECO:0000256" key="1">
    <source>
        <dbReference type="SAM" id="MobiDB-lite"/>
    </source>
</evidence>
<evidence type="ECO:0000313" key="3">
    <source>
        <dbReference type="Proteomes" id="UP001157006"/>
    </source>
</evidence>
<proteinExistence type="predicted"/>
<sequence length="133" mass="16188">MYDDKCHRRPLVIHTTAGEKKENETRRAPREESRDGVSDELALIAGEGSRWRHRYAISQDLKEKFRHFRFPTTQIKHRNEKWRVDSDSERETQPSRRKRRCERRRGCIFRRRLDFRRRRNSGQGARFSGEMQC</sequence>
<feature type="compositionally biased region" description="Basic and acidic residues" evidence="1">
    <location>
        <begin position="81"/>
        <end position="94"/>
    </location>
</feature>
<feature type="region of interest" description="Disordered" evidence="1">
    <location>
        <begin position="1"/>
        <end position="40"/>
    </location>
</feature>
<evidence type="ECO:0000313" key="2">
    <source>
        <dbReference type="EMBL" id="CAI8591316.1"/>
    </source>
</evidence>
<organism evidence="2 3">
    <name type="scientific">Vicia faba</name>
    <name type="common">Broad bean</name>
    <name type="synonym">Faba vulgaris</name>
    <dbReference type="NCBI Taxonomy" id="3906"/>
    <lineage>
        <taxon>Eukaryota</taxon>
        <taxon>Viridiplantae</taxon>
        <taxon>Streptophyta</taxon>
        <taxon>Embryophyta</taxon>
        <taxon>Tracheophyta</taxon>
        <taxon>Spermatophyta</taxon>
        <taxon>Magnoliopsida</taxon>
        <taxon>eudicotyledons</taxon>
        <taxon>Gunneridae</taxon>
        <taxon>Pentapetalae</taxon>
        <taxon>rosids</taxon>
        <taxon>fabids</taxon>
        <taxon>Fabales</taxon>
        <taxon>Fabaceae</taxon>
        <taxon>Papilionoideae</taxon>
        <taxon>50 kb inversion clade</taxon>
        <taxon>NPAAA clade</taxon>
        <taxon>Hologalegina</taxon>
        <taxon>IRL clade</taxon>
        <taxon>Fabeae</taxon>
        <taxon>Vicia</taxon>
    </lineage>
</organism>
<dbReference type="Proteomes" id="UP001157006">
    <property type="component" value="Chromosome 1L"/>
</dbReference>
<protein>
    <submittedName>
        <fullName evidence="2">Uncharacterized protein</fullName>
    </submittedName>
</protein>
<accession>A0AAV0Z0E7</accession>
<feature type="region of interest" description="Disordered" evidence="1">
    <location>
        <begin position="76"/>
        <end position="100"/>
    </location>
</feature>
<reference evidence="2 3" key="1">
    <citation type="submission" date="2023-01" db="EMBL/GenBank/DDBJ databases">
        <authorList>
            <person name="Kreplak J."/>
        </authorList>
    </citation>
    <scope>NUCLEOTIDE SEQUENCE [LARGE SCALE GENOMIC DNA]</scope>
</reference>
<dbReference type="EMBL" id="OX451736">
    <property type="protein sequence ID" value="CAI8591316.1"/>
    <property type="molecule type" value="Genomic_DNA"/>
</dbReference>